<keyword evidence="8 10" id="KW-0472">Membrane</keyword>
<feature type="transmembrane region" description="Helical" evidence="10">
    <location>
        <begin position="397"/>
        <end position="417"/>
    </location>
</feature>
<feature type="transmembrane region" description="Helical" evidence="10">
    <location>
        <begin position="101"/>
        <end position="118"/>
    </location>
</feature>
<dbReference type="CDD" id="cd13131">
    <property type="entry name" value="MATE_NorM_like"/>
    <property type="match status" value="1"/>
</dbReference>
<organism evidence="11 12">
    <name type="scientific">Vogesella indigofera</name>
    <name type="common">Pseudomonas indigofera</name>
    <dbReference type="NCBI Taxonomy" id="45465"/>
    <lineage>
        <taxon>Bacteria</taxon>
        <taxon>Pseudomonadati</taxon>
        <taxon>Pseudomonadota</taxon>
        <taxon>Betaproteobacteria</taxon>
        <taxon>Neisseriales</taxon>
        <taxon>Chromobacteriaceae</taxon>
        <taxon>Vogesella</taxon>
    </lineage>
</organism>
<feature type="transmembrane region" description="Helical" evidence="10">
    <location>
        <begin position="138"/>
        <end position="156"/>
    </location>
</feature>
<evidence type="ECO:0000256" key="5">
    <source>
        <dbReference type="ARBA" id="ARBA00022692"/>
    </source>
</evidence>
<accession>A0ABT5I573</accession>
<evidence type="ECO:0000256" key="7">
    <source>
        <dbReference type="ARBA" id="ARBA00023065"/>
    </source>
</evidence>
<comment type="caution">
    <text evidence="11">The sequence shown here is derived from an EMBL/GenBank/DDBJ whole genome shotgun (WGS) entry which is preliminary data.</text>
</comment>
<evidence type="ECO:0000256" key="10">
    <source>
        <dbReference type="SAM" id="Phobius"/>
    </source>
</evidence>
<keyword evidence="12" id="KW-1185">Reference proteome</keyword>
<keyword evidence="4" id="KW-1003">Cell membrane</keyword>
<evidence type="ECO:0000256" key="2">
    <source>
        <dbReference type="ARBA" id="ARBA00022448"/>
    </source>
</evidence>
<name>A0ABT5I573_VOGIN</name>
<evidence type="ECO:0000313" key="12">
    <source>
        <dbReference type="Proteomes" id="UP001221566"/>
    </source>
</evidence>
<gene>
    <name evidence="11" type="ORF">PQU93_10350</name>
</gene>
<reference evidence="11 12" key="1">
    <citation type="submission" date="2023-01" db="EMBL/GenBank/DDBJ databases">
        <title>Novel species of the genus Vogesella isolated from rivers.</title>
        <authorList>
            <person name="Lu H."/>
        </authorList>
    </citation>
    <scope>NUCLEOTIDE SEQUENCE [LARGE SCALE GENOMIC DNA]</scope>
    <source>
        <strain evidence="11 12">SH7W</strain>
    </source>
</reference>
<dbReference type="EMBL" id="JAQQKY010000005">
    <property type="protein sequence ID" value="MDC7691183.1"/>
    <property type="molecule type" value="Genomic_DNA"/>
</dbReference>
<evidence type="ECO:0000256" key="3">
    <source>
        <dbReference type="ARBA" id="ARBA00022449"/>
    </source>
</evidence>
<evidence type="ECO:0000256" key="6">
    <source>
        <dbReference type="ARBA" id="ARBA00022989"/>
    </source>
</evidence>
<dbReference type="RefSeq" id="WP_272803277.1">
    <property type="nucleotide sequence ID" value="NZ_JAQQKY010000005.1"/>
</dbReference>
<feature type="transmembrane region" description="Helical" evidence="10">
    <location>
        <begin position="204"/>
        <end position="222"/>
    </location>
</feature>
<feature type="transmembrane region" description="Helical" evidence="10">
    <location>
        <begin position="429"/>
        <end position="449"/>
    </location>
</feature>
<keyword evidence="7" id="KW-0406">Ion transport</keyword>
<dbReference type="Pfam" id="PF01554">
    <property type="entry name" value="MatE"/>
    <property type="match status" value="2"/>
</dbReference>
<evidence type="ECO:0000256" key="1">
    <source>
        <dbReference type="ARBA" id="ARBA00004429"/>
    </source>
</evidence>
<evidence type="ECO:0000256" key="4">
    <source>
        <dbReference type="ARBA" id="ARBA00022475"/>
    </source>
</evidence>
<evidence type="ECO:0000256" key="9">
    <source>
        <dbReference type="ARBA" id="ARBA00031636"/>
    </source>
</evidence>
<evidence type="ECO:0000256" key="8">
    <source>
        <dbReference type="ARBA" id="ARBA00023136"/>
    </source>
</evidence>
<evidence type="ECO:0000313" key="11">
    <source>
        <dbReference type="EMBL" id="MDC7691183.1"/>
    </source>
</evidence>
<feature type="transmembrane region" description="Helical" evidence="10">
    <location>
        <begin position="168"/>
        <end position="192"/>
    </location>
</feature>
<feature type="transmembrane region" description="Helical" evidence="10">
    <location>
        <begin position="20"/>
        <end position="40"/>
    </location>
</feature>
<feature type="transmembrane region" description="Helical" evidence="10">
    <location>
        <begin position="250"/>
        <end position="272"/>
    </location>
</feature>
<dbReference type="NCBIfam" id="TIGR00797">
    <property type="entry name" value="matE"/>
    <property type="match status" value="1"/>
</dbReference>
<dbReference type="InterPro" id="IPR050222">
    <property type="entry name" value="MATE_MdtK"/>
</dbReference>
<proteinExistence type="predicted"/>
<keyword evidence="3" id="KW-0050">Antiport</keyword>
<dbReference type="InterPro" id="IPR002528">
    <property type="entry name" value="MATE_fam"/>
</dbReference>
<dbReference type="Proteomes" id="UP001221566">
    <property type="component" value="Unassembled WGS sequence"/>
</dbReference>
<sequence>MLFHLDKAGWPRIREETRTLSHLALPMMVAQIAQVATGFVDTVMAGRVSTDDLAAVSLGASIFITVYVTLMGIVSALNPILSHQFGAGETRSIGETARQGLWFGLLLGCLGALLMLAIQPLLRQWLSLPDTVEDKVMLFISGTAIGMPAAMMHRALHAFASSLNRPRPIMVVSLIALLLNIPLNYMLIHGLFGLPQLGGAGCGWATGMVMWFNAITLFIYLARNRALAGYGLTQQFSWPQWSRFPAMLKLGLPIGLSFFVEVSLFSFIALLIAQLGTLVVASHQAVLNFSSLIYMIPQSIATALTIRVGQSIGSGDYLQARLISGIGIALSIAAAVLTMLLVLLFRHQIIAMYSPDPAVVALGSTLMLFAAFYQLTDAMQTVASGALRGYKITTLPMAIHIVSFWGLGLGLGMVLGLTDWLLPRMGVHGFWAALVVSLSVAGLTLVGYLSHISRQRLHRQTL</sequence>
<keyword evidence="6 10" id="KW-1133">Transmembrane helix</keyword>
<feature type="transmembrane region" description="Helical" evidence="10">
    <location>
        <begin position="292"/>
        <end position="310"/>
    </location>
</feature>
<feature type="transmembrane region" description="Helical" evidence="10">
    <location>
        <begin position="357"/>
        <end position="376"/>
    </location>
</feature>
<dbReference type="PANTHER" id="PTHR43298:SF2">
    <property type="entry name" value="FMN_FAD EXPORTER YEEO-RELATED"/>
    <property type="match status" value="1"/>
</dbReference>
<keyword evidence="5 10" id="KW-0812">Transmembrane</keyword>
<dbReference type="InterPro" id="IPR048279">
    <property type="entry name" value="MdtK-like"/>
</dbReference>
<feature type="transmembrane region" description="Helical" evidence="10">
    <location>
        <begin position="60"/>
        <end position="81"/>
    </location>
</feature>
<dbReference type="PANTHER" id="PTHR43298">
    <property type="entry name" value="MULTIDRUG RESISTANCE PROTEIN NORM-RELATED"/>
    <property type="match status" value="1"/>
</dbReference>
<comment type="subcellular location">
    <subcellularLocation>
        <location evidence="1">Cell inner membrane</location>
        <topology evidence="1">Multi-pass membrane protein</topology>
    </subcellularLocation>
</comment>
<keyword evidence="2" id="KW-0813">Transport</keyword>
<protein>
    <recommendedName>
        <fullName evidence="9">Multidrug-efflux transporter</fullName>
    </recommendedName>
</protein>
<feature type="transmembrane region" description="Helical" evidence="10">
    <location>
        <begin position="322"/>
        <end position="345"/>
    </location>
</feature>
<dbReference type="PIRSF" id="PIRSF006603">
    <property type="entry name" value="DinF"/>
    <property type="match status" value="1"/>
</dbReference>